<evidence type="ECO:0000256" key="2">
    <source>
        <dbReference type="SAM" id="Phobius"/>
    </source>
</evidence>
<accession>A0ABV2L9F3</accession>
<feature type="region of interest" description="Disordered" evidence="1">
    <location>
        <begin position="122"/>
        <end position="149"/>
    </location>
</feature>
<reference evidence="3 4" key="1">
    <citation type="submission" date="2024-06" db="EMBL/GenBank/DDBJ databases">
        <title>Genomic Encyclopedia of Type Strains, Phase IV (KMG-IV): sequencing the most valuable type-strain genomes for metagenomic binning, comparative biology and taxonomic classification.</title>
        <authorList>
            <person name="Goeker M."/>
        </authorList>
    </citation>
    <scope>NUCLEOTIDE SEQUENCE [LARGE SCALE GENOMIC DNA]</scope>
    <source>
        <strain evidence="3 4">DSM 21331</strain>
    </source>
</reference>
<comment type="caution">
    <text evidence="3">The sequence shown here is derived from an EMBL/GenBank/DDBJ whole genome shotgun (WGS) entry which is preliminary data.</text>
</comment>
<sequence length="149" mass="15178">MRTVAEGGRHPILRGIRAGALAGLAIVAALSLPVFLVLGVRSSPPPGFQAPGFQAPGFQASAQFPDGEPETSGRVWTEAYRAPAMPPEPAPAPIESPRVAVDGPRGPALSLDLIPALDDGSGIGGLEERPVAKPARAPRTAAARAARSP</sequence>
<name>A0ABV2L9F3_9HYPH</name>
<feature type="region of interest" description="Disordered" evidence="1">
    <location>
        <begin position="48"/>
        <end position="72"/>
    </location>
</feature>
<dbReference type="RefSeq" id="WP_238282836.1">
    <property type="nucleotide sequence ID" value="NZ_BPQL01000201.1"/>
</dbReference>
<keyword evidence="2" id="KW-0472">Membrane</keyword>
<evidence type="ECO:0000313" key="3">
    <source>
        <dbReference type="EMBL" id="MET3694479.1"/>
    </source>
</evidence>
<keyword evidence="4" id="KW-1185">Reference proteome</keyword>
<keyword evidence="2" id="KW-0812">Transmembrane</keyword>
<feature type="compositionally biased region" description="Low complexity" evidence="1">
    <location>
        <begin position="132"/>
        <end position="149"/>
    </location>
</feature>
<keyword evidence="2" id="KW-1133">Transmembrane helix</keyword>
<gene>
    <name evidence="3" type="ORF">ABID43_004041</name>
</gene>
<evidence type="ECO:0000256" key="1">
    <source>
        <dbReference type="SAM" id="MobiDB-lite"/>
    </source>
</evidence>
<dbReference type="EMBL" id="JBEPMM010000015">
    <property type="protein sequence ID" value="MET3694479.1"/>
    <property type="molecule type" value="Genomic_DNA"/>
</dbReference>
<organism evidence="3 4">
    <name type="scientific">Methylobacterium goesingense</name>
    <dbReference type="NCBI Taxonomy" id="243690"/>
    <lineage>
        <taxon>Bacteria</taxon>
        <taxon>Pseudomonadati</taxon>
        <taxon>Pseudomonadota</taxon>
        <taxon>Alphaproteobacteria</taxon>
        <taxon>Hyphomicrobiales</taxon>
        <taxon>Methylobacteriaceae</taxon>
        <taxon>Methylobacterium</taxon>
    </lineage>
</organism>
<feature type="transmembrane region" description="Helical" evidence="2">
    <location>
        <begin position="21"/>
        <end position="40"/>
    </location>
</feature>
<evidence type="ECO:0000313" key="4">
    <source>
        <dbReference type="Proteomes" id="UP001549145"/>
    </source>
</evidence>
<protein>
    <submittedName>
        <fullName evidence="3">Uncharacterized protein</fullName>
    </submittedName>
</protein>
<feature type="compositionally biased region" description="Pro residues" evidence="1">
    <location>
        <begin position="84"/>
        <end position="94"/>
    </location>
</feature>
<dbReference type="Proteomes" id="UP001549145">
    <property type="component" value="Unassembled WGS sequence"/>
</dbReference>
<proteinExistence type="predicted"/>
<feature type="region of interest" description="Disordered" evidence="1">
    <location>
        <begin position="83"/>
        <end position="102"/>
    </location>
</feature>